<dbReference type="Gene3D" id="1.10.10.10">
    <property type="entry name" value="Winged helix-like DNA-binding domain superfamily/Winged helix DNA-binding domain"/>
    <property type="match status" value="2"/>
</dbReference>
<accession>A0A6J4JXG2</accession>
<dbReference type="Pfam" id="PF01978">
    <property type="entry name" value="TrmB"/>
    <property type="match status" value="1"/>
</dbReference>
<organism evidence="3">
    <name type="scientific">uncultured Mycobacteriales bacterium</name>
    <dbReference type="NCBI Taxonomy" id="581187"/>
    <lineage>
        <taxon>Bacteria</taxon>
        <taxon>Bacillati</taxon>
        <taxon>Actinomycetota</taxon>
        <taxon>Actinomycetes</taxon>
        <taxon>Mycobacteriales</taxon>
        <taxon>environmental samples</taxon>
    </lineage>
</organism>
<dbReference type="SUPFAM" id="SSF46894">
    <property type="entry name" value="C-terminal effector domain of the bipartite response regulators"/>
    <property type="match status" value="1"/>
</dbReference>
<dbReference type="Pfam" id="PF00196">
    <property type="entry name" value="GerE"/>
    <property type="match status" value="1"/>
</dbReference>
<dbReference type="InterPro" id="IPR051797">
    <property type="entry name" value="TrmB-like"/>
</dbReference>
<dbReference type="InterPro" id="IPR036390">
    <property type="entry name" value="WH_DNA-bd_sf"/>
</dbReference>
<keyword evidence="1" id="KW-0175">Coiled coil</keyword>
<evidence type="ECO:0000259" key="2">
    <source>
        <dbReference type="PROSITE" id="PS50043"/>
    </source>
</evidence>
<dbReference type="PANTHER" id="PTHR34293">
    <property type="entry name" value="HTH-TYPE TRANSCRIPTIONAL REGULATOR TRMBL2"/>
    <property type="match status" value="1"/>
</dbReference>
<evidence type="ECO:0000313" key="3">
    <source>
        <dbReference type="EMBL" id="CAA9290037.1"/>
    </source>
</evidence>
<dbReference type="AlphaFoldDB" id="A0A6J4JXG2"/>
<dbReference type="PANTHER" id="PTHR34293:SF1">
    <property type="entry name" value="HTH-TYPE TRANSCRIPTIONAL REGULATOR TRMBL2"/>
    <property type="match status" value="1"/>
</dbReference>
<sequence>MTLEILGLDGLSESVYRAMLADPDADLDALAARLGVPGSEVREALRRLVDLSLVTERSPGRIYVPVNPDVALDALLSLEQAELTRRERQLLEARAELARLVRNTGEKITPVREVRRIDDLDRVVEVLRELLARCYQEMLNVVPGAPIPPDLLADTAPHDIALLKRGVRFRTLYTRTQLADEPMLEYMRMMRRHGAEIRIADTLPHRLAIFDRTVSFLPVDPRRPRNGALVVREPAITANLVMLFESLWAGAQDLDEALEAGAPAASDLDRSVLMLMSSGVKDEAAARQLGISDRTYRRHVADIMVRLGASSRFQAGVEAVRRGWL</sequence>
<dbReference type="CDD" id="cd06170">
    <property type="entry name" value="LuxR_C_like"/>
    <property type="match status" value="1"/>
</dbReference>
<dbReference type="PROSITE" id="PS50043">
    <property type="entry name" value="HTH_LUXR_2"/>
    <property type="match status" value="1"/>
</dbReference>
<dbReference type="InterPro" id="IPR000792">
    <property type="entry name" value="Tscrpt_reg_LuxR_C"/>
</dbReference>
<dbReference type="SMART" id="SM00421">
    <property type="entry name" value="HTH_LUXR"/>
    <property type="match status" value="1"/>
</dbReference>
<feature type="coiled-coil region" evidence="1">
    <location>
        <begin position="76"/>
        <end position="103"/>
    </location>
</feature>
<protein>
    <recommendedName>
        <fullName evidence="2">HTH luxR-type domain-containing protein</fullName>
    </recommendedName>
</protein>
<name>A0A6J4JXG2_9ACTN</name>
<feature type="domain" description="HTH luxR-type" evidence="2">
    <location>
        <begin position="258"/>
        <end position="323"/>
    </location>
</feature>
<proteinExistence type="predicted"/>
<evidence type="ECO:0000256" key="1">
    <source>
        <dbReference type="SAM" id="Coils"/>
    </source>
</evidence>
<dbReference type="GO" id="GO:0003677">
    <property type="term" value="F:DNA binding"/>
    <property type="evidence" value="ECO:0007669"/>
    <property type="project" value="InterPro"/>
</dbReference>
<reference evidence="3" key="1">
    <citation type="submission" date="2020-02" db="EMBL/GenBank/DDBJ databases">
        <authorList>
            <person name="Meier V. D."/>
        </authorList>
    </citation>
    <scope>NUCLEOTIDE SEQUENCE</scope>
    <source>
        <strain evidence="3">AVDCRST_MAG41</strain>
    </source>
</reference>
<gene>
    <name evidence="3" type="ORF">AVDCRST_MAG41-4488</name>
</gene>
<dbReference type="InterPro" id="IPR016032">
    <property type="entry name" value="Sig_transdc_resp-reg_C-effctor"/>
</dbReference>
<dbReference type="InterPro" id="IPR036388">
    <property type="entry name" value="WH-like_DNA-bd_sf"/>
</dbReference>
<dbReference type="InterPro" id="IPR002831">
    <property type="entry name" value="Tscrpt_reg_TrmB_N"/>
</dbReference>
<dbReference type="SUPFAM" id="SSF46785">
    <property type="entry name" value="Winged helix' DNA-binding domain"/>
    <property type="match status" value="1"/>
</dbReference>
<dbReference type="GO" id="GO:0006355">
    <property type="term" value="P:regulation of DNA-templated transcription"/>
    <property type="evidence" value="ECO:0007669"/>
    <property type="project" value="InterPro"/>
</dbReference>
<dbReference type="EMBL" id="CADCTP010000412">
    <property type="protein sequence ID" value="CAA9290037.1"/>
    <property type="molecule type" value="Genomic_DNA"/>
</dbReference>